<evidence type="ECO:0000313" key="1">
    <source>
        <dbReference type="EMBL" id="RNI39824.1"/>
    </source>
</evidence>
<evidence type="ECO:0000313" key="2">
    <source>
        <dbReference type="Proteomes" id="UP000267223"/>
    </source>
</evidence>
<sequence length="243" mass="26477">MNTAKANIIAQLKKDILPLQGFKNILNAVALDEIPAAIKNAFPNAAFPLGAVHELIADGAEDATATFGFIAGILASIMRSSGAAIWICASQSVFPPALKSFGIRPDNIIFIYLKKEKEILWAMEEALKCKGLSAVIGEVQDLSFTASRRLQLAIEQSQVTGFIVRRNPRNLNTNACLTRWKITSLPGELPAGMPGVGFPRWNVELLKVRNGRPGSWQIEFAAGRLRHIPMIAAIHPQQQKKTG</sequence>
<dbReference type="EMBL" id="RJJR01000001">
    <property type="protein sequence ID" value="RNI39824.1"/>
    <property type="molecule type" value="Genomic_DNA"/>
</dbReference>
<dbReference type="Gene3D" id="3.40.50.300">
    <property type="entry name" value="P-loop containing nucleotide triphosphate hydrolases"/>
    <property type="match status" value="1"/>
</dbReference>
<gene>
    <name evidence="1" type="ORF">EFY79_00540</name>
</gene>
<dbReference type="InterPro" id="IPR027417">
    <property type="entry name" value="P-loop_NTPase"/>
</dbReference>
<dbReference type="Proteomes" id="UP000267223">
    <property type="component" value="Unassembled WGS sequence"/>
</dbReference>
<name>A0A3M9NQ78_9BACT</name>
<dbReference type="RefSeq" id="WP_123118715.1">
    <property type="nucleotide sequence ID" value="NZ_RJJR01000001.1"/>
</dbReference>
<protein>
    <submittedName>
        <fullName evidence="1">Error-prone repair protein ImuA</fullName>
    </submittedName>
</protein>
<accession>A0A3M9NQ78</accession>
<comment type="caution">
    <text evidence="1">The sequence shown here is derived from an EMBL/GenBank/DDBJ whole genome shotgun (WGS) entry which is preliminary data.</text>
</comment>
<organism evidence="1 2">
    <name type="scientific">Hanamia caeni</name>
    <dbReference type="NCBI Taxonomy" id="2294116"/>
    <lineage>
        <taxon>Bacteria</taxon>
        <taxon>Pseudomonadati</taxon>
        <taxon>Bacteroidota</taxon>
        <taxon>Chitinophagia</taxon>
        <taxon>Chitinophagales</taxon>
        <taxon>Chitinophagaceae</taxon>
        <taxon>Hanamia</taxon>
    </lineage>
</organism>
<reference evidence="1 2" key="1">
    <citation type="submission" date="2018-11" db="EMBL/GenBank/DDBJ databases">
        <title>Draft genome sequence of Ferruginibacter sp. BO-59.</title>
        <authorList>
            <person name="Im W.T."/>
        </authorList>
    </citation>
    <scope>NUCLEOTIDE SEQUENCE [LARGE SCALE GENOMIC DNA]</scope>
    <source>
        <strain evidence="1 2">BO-59</strain>
    </source>
</reference>
<proteinExistence type="predicted"/>
<dbReference type="SUPFAM" id="SSF52540">
    <property type="entry name" value="P-loop containing nucleoside triphosphate hydrolases"/>
    <property type="match status" value="1"/>
</dbReference>
<dbReference type="OrthoDB" id="836928at2"/>
<keyword evidence="2" id="KW-1185">Reference proteome</keyword>
<dbReference type="AlphaFoldDB" id="A0A3M9NQ78"/>